<organism evidence="1 2">
    <name type="scientific">Moelleriella libera RCEF 2490</name>
    <dbReference type="NCBI Taxonomy" id="1081109"/>
    <lineage>
        <taxon>Eukaryota</taxon>
        <taxon>Fungi</taxon>
        <taxon>Dikarya</taxon>
        <taxon>Ascomycota</taxon>
        <taxon>Pezizomycotina</taxon>
        <taxon>Sordariomycetes</taxon>
        <taxon>Hypocreomycetidae</taxon>
        <taxon>Hypocreales</taxon>
        <taxon>Clavicipitaceae</taxon>
        <taxon>Moelleriella</taxon>
    </lineage>
</organism>
<dbReference type="AlphaFoldDB" id="A0A166UQN7"/>
<dbReference type="EMBL" id="AZGY01000001">
    <property type="protein sequence ID" value="OAA32840.1"/>
    <property type="molecule type" value="Genomic_DNA"/>
</dbReference>
<protein>
    <submittedName>
        <fullName evidence="1">Uncharacterized protein</fullName>
    </submittedName>
</protein>
<evidence type="ECO:0000313" key="2">
    <source>
        <dbReference type="Proteomes" id="UP000078544"/>
    </source>
</evidence>
<gene>
    <name evidence="1" type="ORF">AAL_00305</name>
</gene>
<sequence length="121" mass="13498">MCHWARIEHGYRKKSKTDEKVVLEARRMQSRSLVGVHQQARRFSIVPGFANSAGLWQPPQLQNHGCTIETAVRCARKFENDFEDGSKDCVAVVCLGNAGSSGHAEWCAERQPVDATGWRTG</sequence>
<name>A0A166UQN7_9HYPO</name>
<dbReference type="Proteomes" id="UP000078544">
    <property type="component" value="Unassembled WGS sequence"/>
</dbReference>
<comment type="caution">
    <text evidence="1">The sequence shown here is derived from an EMBL/GenBank/DDBJ whole genome shotgun (WGS) entry which is preliminary data.</text>
</comment>
<reference evidence="1 2" key="1">
    <citation type="journal article" date="2016" name="Genome Biol. Evol.">
        <title>Divergent and convergent evolution of fungal pathogenicity.</title>
        <authorList>
            <person name="Shang Y."/>
            <person name="Xiao G."/>
            <person name="Zheng P."/>
            <person name="Cen K."/>
            <person name="Zhan S."/>
            <person name="Wang C."/>
        </authorList>
    </citation>
    <scope>NUCLEOTIDE SEQUENCE [LARGE SCALE GENOMIC DNA]</scope>
    <source>
        <strain evidence="1 2">RCEF 2490</strain>
    </source>
</reference>
<evidence type="ECO:0000313" key="1">
    <source>
        <dbReference type="EMBL" id="OAA32840.1"/>
    </source>
</evidence>
<accession>A0A166UQN7</accession>
<keyword evidence="2" id="KW-1185">Reference proteome</keyword>
<proteinExistence type="predicted"/>